<comment type="subunit">
    <text evidence="5">Part of the 30S ribosomal subunit. Forms a tight heterodimer with protein bS6.</text>
</comment>
<dbReference type="GO" id="GO:0070181">
    <property type="term" value="F:small ribosomal subunit rRNA binding"/>
    <property type="evidence" value="ECO:0007669"/>
    <property type="project" value="TreeGrafter"/>
</dbReference>
<dbReference type="Pfam" id="PF01084">
    <property type="entry name" value="Ribosomal_S18"/>
    <property type="match status" value="1"/>
</dbReference>
<dbReference type="InterPro" id="IPR018275">
    <property type="entry name" value="Ribosomal_bS18_CS"/>
</dbReference>
<dbReference type="PRINTS" id="PR00974">
    <property type="entry name" value="RIBOSOMALS18"/>
</dbReference>
<evidence type="ECO:0000256" key="1">
    <source>
        <dbReference type="ARBA" id="ARBA00005589"/>
    </source>
</evidence>
<dbReference type="NCBIfam" id="TIGR00165">
    <property type="entry name" value="S18"/>
    <property type="match status" value="1"/>
</dbReference>
<dbReference type="InterPro" id="IPR001648">
    <property type="entry name" value="Ribosomal_bS18"/>
</dbReference>
<dbReference type="GO" id="GO:0022627">
    <property type="term" value="C:cytosolic small ribosomal subunit"/>
    <property type="evidence" value="ECO:0007669"/>
    <property type="project" value="TreeGrafter"/>
</dbReference>
<dbReference type="SUPFAM" id="SSF46911">
    <property type="entry name" value="Ribosomal protein S18"/>
    <property type="match status" value="1"/>
</dbReference>
<dbReference type="GO" id="GO:0006412">
    <property type="term" value="P:translation"/>
    <property type="evidence" value="ECO:0007669"/>
    <property type="project" value="UniProtKB-UniRule"/>
</dbReference>
<dbReference type="EMBL" id="NVUK01000010">
    <property type="protein sequence ID" value="PCI77968.1"/>
    <property type="molecule type" value="Genomic_DNA"/>
</dbReference>
<reference evidence="8" key="1">
    <citation type="submission" date="2017-08" db="EMBL/GenBank/DDBJ databases">
        <title>A dynamic microbial community with high functional redundancy inhabits the cold, oxic subseafloor aquifer.</title>
        <authorList>
            <person name="Tully B.J."/>
            <person name="Wheat C.G."/>
            <person name="Glazer B.T."/>
            <person name="Huber J.A."/>
        </authorList>
    </citation>
    <scope>NUCLEOTIDE SEQUENCE [LARGE SCALE GENOMIC DNA]</scope>
</reference>
<dbReference type="Gene3D" id="4.10.640.10">
    <property type="entry name" value="Ribosomal protein S18"/>
    <property type="match status" value="1"/>
</dbReference>
<accession>A0A2A4X5R3</accession>
<dbReference type="AlphaFoldDB" id="A0A2A4X5R3"/>
<evidence type="ECO:0000313" key="8">
    <source>
        <dbReference type="Proteomes" id="UP000218775"/>
    </source>
</evidence>
<evidence type="ECO:0000256" key="2">
    <source>
        <dbReference type="ARBA" id="ARBA00022980"/>
    </source>
</evidence>
<comment type="function">
    <text evidence="5">Binds as a heterodimer with protein bS6 to the central domain of the 16S rRNA, where it helps stabilize the platform of the 30S subunit.</text>
</comment>
<evidence type="ECO:0000256" key="5">
    <source>
        <dbReference type="HAMAP-Rule" id="MF_00270"/>
    </source>
</evidence>
<protein>
    <recommendedName>
        <fullName evidence="4 5">Small ribosomal subunit protein bS18</fullName>
    </recommendedName>
</protein>
<evidence type="ECO:0000256" key="4">
    <source>
        <dbReference type="ARBA" id="ARBA00035141"/>
    </source>
</evidence>
<name>A0A2A4X5R3_UNCAE</name>
<dbReference type="PANTHER" id="PTHR13479:SF40">
    <property type="entry name" value="SMALL RIBOSOMAL SUBUNIT PROTEIN BS18M"/>
    <property type="match status" value="1"/>
</dbReference>
<evidence type="ECO:0000256" key="3">
    <source>
        <dbReference type="ARBA" id="ARBA00023274"/>
    </source>
</evidence>
<dbReference type="HAMAP" id="MF_00270">
    <property type="entry name" value="Ribosomal_bS18"/>
    <property type="match status" value="1"/>
</dbReference>
<dbReference type="PROSITE" id="PS00057">
    <property type="entry name" value="RIBOSOMAL_S18"/>
    <property type="match status" value="1"/>
</dbReference>
<keyword evidence="5" id="KW-0694">RNA-binding</keyword>
<evidence type="ECO:0000256" key="6">
    <source>
        <dbReference type="RuleBase" id="RU003910"/>
    </source>
</evidence>
<keyword evidence="2 5" id="KW-0689">Ribosomal protein</keyword>
<comment type="similarity">
    <text evidence="1 5 6">Belongs to the bacterial ribosomal protein bS18 family.</text>
</comment>
<comment type="caution">
    <text evidence="7">The sequence shown here is derived from an EMBL/GenBank/DDBJ whole genome shotgun (WGS) entry which is preliminary data.</text>
</comment>
<dbReference type="InterPro" id="IPR036870">
    <property type="entry name" value="Ribosomal_bS18_sf"/>
</dbReference>
<keyword evidence="3 5" id="KW-0687">Ribonucleoprotein</keyword>
<dbReference type="Proteomes" id="UP000218775">
    <property type="component" value="Unassembled WGS sequence"/>
</dbReference>
<evidence type="ECO:0000313" key="7">
    <source>
        <dbReference type="EMBL" id="PCI77968.1"/>
    </source>
</evidence>
<gene>
    <name evidence="5 7" type="primary">rpsR</name>
    <name evidence="7" type="ORF">COB21_02070</name>
</gene>
<organism evidence="7 8">
    <name type="scientific">Aerophobetes bacterium</name>
    <dbReference type="NCBI Taxonomy" id="2030807"/>
    <lineage>
        <taxon>Bacteria</taxon>
        <taxon>Candidatus Aerophobota</taxon>
    </lineage>
</organism>
<proteinExistence type="inferred from homology"/>
<dbReference type="GO" id="GO:0003735">
    <property type="term" value="F:structural constituent of ribosome"/>
    <property type="evidence" value="ECO:0007669"/>
    <property type="project" value="InterPro"/>
</dbReference>
<dbReference type="PANTHER" id="PTHR13479">
    <property type="entry name" value="30S RIBOSOMAL PROTEIN S18"/>
    <property type="match status" value="1"/>
</dbReference>
<sequence length="77" mass="9093">MKQQFKSFRKRKNCPFKEAGFKTIDYKDIDTLSRFITDKGKIMPRRITGVSYYFQKRLSQAIKLARLVALLPFVGEE</sequence>
<keyword evidence="5" id="KW-0699">rRNA-binding</keyword>